<reference evidence="1 2" key="1">
    <citation type="submission" date="2018-10" db="EMBL/GenBank/DDBJ databases">
        <title>Genomic Encyclopedia of Archaeal and Bacterial Type Strains, Phase II (KMG-II): from individual species to whole genera.</title>
        <authorList>
            <person name="Goeker M."/>
        </authorList>
    </citation>
    <scope>NUCLEOTIDE SEQUENCE [LARGE SCALE GENOMIC DNA]</scope>
    <source>
        <strain evidence="1 2">DSM 15149</strain>
    </source>
</reference>
<comment type="caution">
    <text evidence="1">The sequence shown here is derived from an EMBL/GenBank/DDBJ whole genome shotgun (WGS) entry which is preliminary data.</text>
</comment>
<accession>A0ABX9SP78</accession>
<gene>
    <name evidence="1" type="ORF">BDD30_1944</name>
</gene>
<keyword evidence="2" id="KW-1185">Reference proteome</keyword>
<dbReference type="EMBL" id="RBLJ01000002">
    <property type="protein sequence ID" value="RKS59848.1"/>
    <property type="molecule type" value="Genomic_DNA"/>
</dbReference>
<sequence length="59" mass="6589">MRSKKKSNRAKVGKPISMTFGVNQRRLISDKVNEKNITPKDFIINSGIEAAKTLLEAKS</sequence>
<evidence type="ECO:0000313" key="1">
    <source>
        <dbReference type="EMBL" id="RKS59848.1"/>
    </source>
</evidence>
<dbReference type="Proteomes" id="UP000280955">
    <property type="component" value="Unassembled WGS sequence"/>
</dbReference>
<evidence type="ECO:0000313" key="2">
    <source>
        <dbReference type="Proteomes" id="UP000280955"/>
    </source>
</evidence>
<proteinExistence type="predicted"/>
<protein>
    <submittedName>
        <fullName evidence="1">Uncharacterized protein</fullName>
    </submittedName>
</protein>
<dbReference type="RefSeq" id="WP_041382488.1">
    <property type="nucleotide sequence ID" value="NC_012962.1"/>
</dbReference>
<name>A0ABX9SP78_9GAMM</name>
<organism evidence="1 2">
    <name type="scientific">Photorhabdus asymbiotica</name>
    <dbReference type="NCBI Taxonomy" id="291112"/>
    <lineage>
        <taxon>Bacteria</taxon>
        <taxon>Pseudomonadati</taxon>
        <taxon>Pseudomonadota</taxon>
        <taxon>Gammaproteobacteria</taxon>
        <taxon>Enterobacterales</taxon>
        <taxon>Morganellaceae</taxon>
        <taxon>Photorhabdus</taxon>
    </lineage>
</organism>